<gene>
    <name evidence="2" type="ORF">SAMN02745674_00687</name>
</gene>
<evidence type="ECO:0000313" key="2">
    <source>
        <dbReference type="EMBL" id="SJZ73148.1"/>
    </source>
</evidence>
<dbReference type="STRING" id="1122188.SAMN02745674_00687"/>
<dbReference type="PANTHER" id="PTHR33121">
    <property type="entry name" value="CYCLIC DI-GMP PHOSPHODIESTERASE PDEF"/>
    <property type="match status" value="1"/>
</dbReference>
<feature type="domain" description="EAL" evidence="1">
    <location>
        <begin position="1"/>
        <end position="236"/>
    </location>
</feature>
<dbReference type="GO" id="GO:0071111">
    <property type="term" value="F:cyclic-guanylate-specific phosphodiesterase activity"/>
    <property type="evidence" value="ECO:0007669"/>
    <property type="project" value="InterPro"/>
</dbReference>
<name>A0A1T4N2Q2_9GAMM</name>
<dbReference type="OrthoDB" id="9812358at2"/>
<dbReference type="PROSITE" id="PS50883">
    <property type="entry name" value="EAL"/>
    <property type="match status" value="1"/>
</dbReference>
<evidence type="ECO:0000259" key="1">
    <source>
        <dbReference type="PROSITE" id="PS50883"/>
    </source>
</evidence>
<dbReference type="RefSeq" id="WP_078757261.1">
    <property type="nucleotide sequence ID" value="NZ_FUXP01000001.1"/>
</dbReference>
<evidence type="ECO:0000313" key="3">
    <source>
        <dbReference type="Proteomes" id="UP000190061"/>
    </source>
</evidence>
<dbReference type="CDD" id="cd01948">
    <property type="entry name" value="EAL"/>
    <property type="match status" value="1"/>
</dbReference>
<dbReference type="Gene3D" id="3.20.20.450">
    <property type="entry name" value="EAL domain"/>
    <property type="match status" value="1"/>
</dbReference>
<dbReference type="Pfam" id="PF00563">
    <property type="entry name" value="EAL"/>
    <property type="match status" value="1"/>
</dbReference>
<accession>A0A1T4N2Q2</accession>
<dbReference type="AlphaFoldDB" id="A0A1T4N2Q2"/>
<dbReference type="InterPro" id="IPR001633">
    <property type="entry name" value="EAL_dom"/>
</dbReference>
<dbReference type="SUPFAM" id="SSF141868">
    <property type="entry name" value="EAL domain-like"/>
    <property type="match status" value="1"/>
</dbReference>
<organism evidence="2 3">
    <name type="scientific">Lysobacter spongiicola DSM 21749</name>
    <dbReference type="NCBI Taxonomy" id="1122188"/>
    <lineage>
        <taxon>Bacteria</taxon>
        <taxon>Pseudomonadati</taxon>
        <taxon>Pseudomonadota</taxon>
        <taxon>Gammaproteobacteria</taxon>
        <taxon>Lysobacterales</taxon>
        <taxon>Lysobacteraceae</taxon>
        <taxon>Novilysobacter</taxon>
    </lineage>
</organism>
<dbReference type="EMBL" id="FUXP01000001">
    <property type="protein sequence ID" value="SJZ73148.1"/>
    <property type="molecule type" value="Genomic_DNA"/>
</dbReference>
<reference evidence="2 3" key="1">
    <citation type="submission" date="2017-02" db="EMBL/GenBank/DDBJ databases">
        <authorList>
            <person name="Peterson S.W."/>
        </authorList>
    </citation>
    <scope>NUCLEOTIDE SEQUENCE [LARGE SCALE GENOMIC DNA]</scope>
    <source>
        <strain evidence="2 3">DSM 21749</strain>
    </source>
</reference>
<sequence length="249" mass="27190">MSPADFTFAFQPIVDTRTGKAYSHEALVRGAAGEPAWQVLGRHAGAGAAAFDAACRARAIEVATRIGLDTHLNLNFMPSTAFEPGLGLDSTVEAARRHGFPLDRIIMEATETEAITDHARFAESVNQYRRAGLQFAIDDFGAGYSGLNLLAEFQPDMVKLDMALVRGIESHGPRQAILRGIHQVCVDLGIDVVVEGVETVEEFAWCHAQGAHLYQGYLFAKPMLEGMPEFAEPYLAVPMIRSSRWQSGR</sequence>
<dbReference type="SMART" id="SM00052">
    <property type="entry name" value="EAL"/>
    <property type="match status" value="1"/>
</dbReference>
<protein>
    <submittedName>
        <fullName evidence="2">EAL domain, c-di-GMP-specific phosphodiesterase class I (Or its enzymatically inactive variant)</fullName>
    </submittedName>
</protein>
<proteinExistence type="predicted"/>
<dbReference type="Proteomes" id="UP000190061">
    <property type="component" value="Unassembled WGS sequence"/>
</dbReference>
<dbReference type="PANTHER" id="PTHR33121:SF15">
    <property type="entry name" value="BLUE LIGHT- AND TEMPERATURE-REGULATED ANTIREPRESSOR BLUF"/>
    <property type="match status" value="1"/>
</dbReference>
<keyword evidence="3" id="KW-1185">Reference proteome</keyword>
<dbReference type="InterPro" id="IPR050706">
    <property type="entry name" value="Cyclic-di-GMP_PDE-like"/>
</dbReference>
<dbReference type="InterPro" id="IPR035919">
    <property type="entry name" value="EAL_sf"/>
</dbReference>